<comment type="caution">
    <text evidence="7">The sequence shown here is derived from an EMBL/GenBank/DDBJ whole genome shotgun (WGS) entry which is preliminary data.</text>
</comment>
<dbReference type="RefSeq" id="WP_157568938.1">
    <property type="nucleotide sequence ID" value="NZ_WPIK01000017.1"/>
</dbReference>
<dbReference type="Proteomes" id="UP000462014">
    <property type="component" value="Unassembled WGS sequence"/>
</dbReference>
<dbReference type="PANTHER" id="PTHR43304">
    <property type="entry name" value="PHYTOCHROME-LIKE PROTEIN CPH1"/>
    <property type="match status" value="1"/>
</dbReference>
<gene>
    <name evidence="7" type="ORF">GO621_16210</name>
</gene>
<evidence type="ECO:0000259" key="6">
    <source>
        <dbReference type="PROSITE" id="PS50109"/>
    </source>
</evidence>
<dbReference type="EMBL" id="WPIK01000017">
    <property type="protein sequence ID" value="MVN23071.1"/>
    <property type="molecule type" value="Genomic_DNA"/>
</dbReference>
<dbReference type="InterPro" id="IPR052162">
    <property type="entry name" value="Sensor_kinase/Photoreceptor"/>
</dbReference>
<dbReference type="InterPro" id="IPR013656">
    <property type="entry name" value="PAS_4"/>
</dbReference>
<dbReference type="InterPro" id="IPR005467">
    <property type="entry name" value="His_kinase_dom"/>
</dbReference>
<keyword evidence="5" id="KW-0418">Kinase</keyword>
<evidence type="ECO:0000313" key="8">
    <source>
        <dbReference type="Proteomes" id="UP000462014"/>
    </source>
</evidence>
<evidence type="ECO:0000256" key="3">
    <source>
        <dbReference type="ARBA" id="ARBA00022553"/>
    </source>
</evidence>
<dbReference type="Gene3D" id="3.30.450.20">
    <property type="entry name" value="PAS domain"/>
    <property type="match status" value="1"/>
</dbReference>
<dbReference type="InterPro" id="IPR035965">
    <property type="entry name" value="PAS-like_dom_sf"/>
</dbReference>
<dbReference type="Pfam" id="PF02518">
    <property type="entry name" value="HATPase_c"/>
    <property type="match status" value="1"/>
</dbReference>
<dbReference type="GO" id="GO:0004673">
    <property type="term" value="F:protein histidine kinase activity"/>
    <property type="evidence" value="ECO:0007669"/>
    <property type="project" value="UniProtKB-EC"/>
</dbReference>
<evidence type="ECO:0000256" key="5">
    <source>
        <dbReference type="ARBA" id="ARBA00022777"/>
    </source>
</evidence>
<evidence type="ECO:0000256" key="4">
    <source>
        <dbReference type="ARBA" id="ARBA00022679"/>
    </source>
</evidence>
<dbReference type="InterPro" id="IPR000014">
    <property type="entry name" value="PAS"/>
</dbReference>
<dbReference type="CDD" id="cd00130">
    <property type="entry name" value="PAS"/>
    <property type="match status" value="1"/>
</dbReference>
<dbReference type="PANTHER" id="PTHR43304:SF1">
    <property type="entry name" value="PAC DOMAIN-CONTAINING PROTEIN"/>
    <property type="match status" value="1"/>
</dbReference>
<comment type="catalytic activity">
    <reaction evidence="1">
        <text>ATP + protein L-histidine = ADP + protein N-phospho-L-histidine.</text>
        <dbReference type="EC" id="2.7.13.3"/>
    </reaction>
</comment>
<dbReference type="NCBIfam" id="TIGR00229">
    <property type="entry name" value="sensory_box"/>
    <property type="match status" value="1"/>
</dbReference>
<dbReference type="EC" id="2.7.13.3" evidence="2"/>
<evidence type="ECO:0000256" key="2">
    <source>
        <dbReference type="ARBA" id="ARBA00012438"/>
    </source>
</evidence>
<keyword evidence="3" id="KW-0597">Phosphoprotein</keyword>
<keyword evidence="4" id="KW-0808">Transferase</keyword>
<dbReference type="SMART" id="SM00387">
    <property type="entry name" value="HATPase_c"/>
    <property type="match status" value="1"/>
</dbReference>
<dbReference type="AlphaFoldDB" id="A0A7K1T0H3"/>
<dbReference type="PRINTS" id="PR00344">
    <property type="entry name" value="BCTRLSENSOR"/>
</dbReference>
<keyword evidence="8" id="KW-1185">Reference proteome</keyword>
<dbReference type="InterPro" id="IPR036890">
    <property type="entry name" value="HATPase_C_sf"/>
</dbReference>
<evidence type="ECO:0000256" key="1">
    <source>
        <dbReference type="ARBA" id="ARBA00000085"/>
    </source>
</evidence>
<organism evidence="7 8">
    <name type="scientific">Mucilaginibacter arboris</name>
    <dbReference type="NCBI Taxonomy" id="2682090"/>
    <lineage>
        <taxon>Bacteria</taxon>
        <taxon>Pseudomonadati</taxon>
        <taxon>Bacteroidota</taxon>
        <taxon>Sphingobacteriia</taxon>
        <taxon>Sphingobacteriales</taxon>
        <taxon>Sphingobacteriaceae</taxon>
        <taxon>Mucilaginibacter</taxon>
    </lineage>
</organism>
<accession>A0A7K1T0H3</accession>
<dbReference type="PROSITE" id="PS50109">
    <property type="entry name" value="HIS_KIN"/>
    <property type="match status" value="1"/>
</dbReference>
<dbReference type="SUPFAM" id="SSF55785">
    <property type="entry name" value="PYP-like sensor domain (PAS domain)"/>
    <property type="match status" value="1"/>
</dbReference>
<dbReference type="Gene3D" id="3.30.565.10">
    <property type="entry name" value="Histidine kinase-like ATPase, C-terminal domain"/>
    <property type="match status" value="1"/>
</dbReference>
<proteinExistence type="predicted"/>
<feature type="domain" description="Histidine kinase" evidence="6">
    <location>
        <begin position="152"/>
        <end position="364"/>
    </location>
</feature>
<protein>
    <recommendedName>
        <fullName evidence="2">histidine kinase</fullName>
        <ecNumber evidence="2">2.7.13.3</ecNumber>
    </recommendedName>
</protein>
<sequence>MKLEQAEGNLNILSRMVADHVPAMLAYWDKNLVCLYANSAYQDWFGMGPDEMINNKMTIDKILGPLYQQNLPHILGALAGENQTFEREIVNPKGVMMHSIANYISDIEDGVVKGFFVHVADITSSKLLEKEVTLKNEIINDQNKRLLNFANVVSHNLNTYSNNLKGILDLFENAESVAEKDEMIAYLKEISNRFSSTVVNLNEIVYAQNLTDFAHEPVNLFEYTNNVIKTLLIQIKASEAVVKNEVGDNIIVKANAAYVESIILNLLTNAIKYRQPGRQPVIAISARIQDKEVVLSIKDNGLGINLAKCKKDLFGMYKTFHGNSDANGIGLFITKYQIEAMGGRIEVESEEGVGTTFHLFLKYK</sequence>
<dbReference type="InterPro" id="IPR004358">
    <property type="entry name" value="Sig_transdc_His_kin-like_C"/>
</dbReference>
<evidence type="ECO:0000313" key="7">
    <source>
        <dbReference type="EMBL" id="MVN23071.1"/>
    </source>
</evidence>
<reference evidence="7 8" key="1">
    <citation type="submission" date="2019-12" db="EMBL/GenBank/DDBJ databases">
        <title>Mucilaginibacter sp. HMF7410 genome sequencing and assembly.</title>
        <authorList>
            <person name="Kang H."/>
            <person name="Cha I."/>
            <person name="Kim H."/>
            <person name="Joh K."/>
        </authorList>
    </citation>
    <scope>NUCLEOTIDE SEQUENCE [LARGE SCALE GENOMIC DNA]</scope>
    <source>
        <strain evidence="7 8">HMF7410</strain>
    </source>
</reference>
<dbReference type="SUPFAM" id="SSF55874">
    <property type="entry name" value="ATPase domain of HSP90 chaperone/DNA topoisomerase II/histidine kinase"/>
    <property type="match status" value="1"/>
</dbReference>
<dbReference type="InterPro" id="IPR003594">
    <property type="entry name" value="HATPase_dom"/>
</dbReference>
<name>A0A7K1T0H3_9SPHI</name>
<dbReference type="Pfam" id="PF08448">
    <property type="entry name" value="PAS_4"/>
    <property type="match status" value="1"/>
</dbReference>